<name>A0A261XYY3_9FUNG</name>
<dbReference type="InterPro" id="IPR029063">
    <property type="entry name" value="SAM-dependent_MTases_sf"/>
</dbReference>
<dbReference type="OrthoDB" id="6093671at2759"/>
<feature type="region of interest" description="Disordered" evidence="11">
    <location>
        <begin position="473"/>
        <end position="530"/>
    </location>
</feature>
<comment type="similarity">
    <text evidence="2 10">Belongs to the class I-like SAM-binding methyltransferase superfamily. RsmB/NOP family.</text>
</comment>
<dbReference type="Pfam" id="PF25376">
    <property type="entry name" value="Pre-PUA_NSUN2"/>
    <property type="match status" value="1"/>
</dbReference>
<feature type="compositionally biased region" description="Basic residues" evidence="11">
    <location>
        <begin position="1"/>
        <end position="12"/>
    </location>
</feature>
<dbReference type="InterPro" id="IPR049560">
    <property type="entry name" value="MeTrfase_RsmB-F_NOP2_cat"/>
</dbReference>
<keyword evidence="5 10" id="KW-0808">Transferase</keyword>
<evidence type="ECO:0000256" key="5">
    <source>
        <dbReference type="ARBA" id="ARBA00022679"/>
    </source>
</evidence>
<dbReference type="GO" id="GO:0016428">
    <property type="term" value="F:tRNA (cytidine-5-)-methyltransferase activity"/>
    <property type="evidence" value="ECO:0007669"/>
    <property type="project" value="EnsemblFungi"/>
</dbReference>
<evidence type="ECO:0000256" key="3">
    <source>
        <dbReference type="ARBA" id="ARBA00022555"/>
    </source>
</evidence>
<evidence type="ECO:0000256" key="11">
    <source>
        <dbReference type="SAM" id="MobiDB-lite"/>
    </source>
</evidence>
<dbReference type="PROSITE" id="PS01153">
    <property type="entry name" value="NOL1_NOP2_SUN"/>
    <property type="match status" value="1"/>
</dbReference>
<comment type="caution">
    <text evidence="13">The sequence shown here is derived from an EMBL/GenBank/DDBJ whole genome shotgun (WGS) entry which is preliminary data.</text>
</comment>
<dbReference type="Proteomes" id="UP000242875">
    <property type="component" value="Unassembled WGS sequence"/>
</dbReference>
<dbReference type="SUPFAM" id="SSF53335">
    <property type="entry name" value="S-adenosyl-L-methionine-dependent methyltransferases"/>
    <property type="match status" value="1"/>
</dbReference>
<keyword evidence="7" id="KW-0819">tRNA processing</keyword>
<accession>A0A261XYY3</accession>
<dbReference type="GO" id="GO:0070301">
    <property type="term" value="P:cellular response to hydrogen peroxide"/>
    <property type="evidence" value="ECO:0007669"/>
    <property type="project" value="EnsemblFungi"/>
</dbReference>
<dbReference type="GO" id="GO:0000049">
    <property type="term" value="F:tRNA binding"/>
    <property type="evidence" value="ECO:0007669"/>
    <property type="project" value="UniProtKB-KW"/>
</dbReference>
<comment type="caution">
    <text evidence="10">Lacks conserved residue(s) required for the propagation of feature annotation.</text>
</comment>
<evidence type="ECO:0000256" key="10">
    <source>
        <dbReference type="PROSITE-ProRule" id="PRU01023"/>
    </source>
</evidence>
<feature type="binding site" evidence="10">
    <location>
        <position position="208"/>
    </location>
    <ligand>
        <name>S-adenosyl-L-methionine</name>
        <dbReference type="ChEBI" id="CHEBI:59789"/>
    </ligand>
</feature>
<dbReference type="PRINTS" id="PR02008">
    <property type="entry name" value="RCMTFAMILY"/>
</dbReference>
<dbReference type="Pfam" id="PF01189">
    <property type="entry name" value="Methyltr_RsmB-F"/>
    <property type="match status" value="1"/>
</dbReference>
<keyword evidence="9" id="KW-0539">Nucleus</keyword>
<proteinExistence type="inferred from homology"/>
<evidence type="ECO:0000256" key="8">
    <source>
        <dbReference type="ARBA" id="ARBA00022884"/>
    </source>
</evidence>
<keyword evidence="6 10" id="KW-0949">S-adenosyl-L-methionine</keyword>
<evidence type="ECO:0000313" key="13">
    <source>
        <dbReference type="EMBL" id="OZJ03575.1"/>
    </source>
</evidence>
<evidence type="ECO:0000259" key="12">
    <source>
        <dbReference type="PROSITE" id="PS51686"/>
    </source>
</evidence>
<dbReference type="Gene3D" id="3.40.50.150">
    <property type="entry name" value="Vaccinia Virus protein VP39"/>
    <property type="match status" value="1"/>
</dbReference>
<gene>
    <name evidence="13" type="ORF">BZG36_03041</name>
</gene>
<feature type="binding site" evidence="10">
    <location>
        <begin position="176"/>
        <end position="182"/>
    </location>
    <ligand>
        <name>S-adenosyl-L-methionine</name>
        <dbReference type="ChEBI" id="CHEBI:59789"/>
    </ligand>
</feature>
<dbReference type="PRINTS" id="PR02011">
    <property type="entry name" value="RCMTNCL1"/>
</dbReference>
<dbReference type="EMBL" id="MVBO01000078">
    <property type="protein sequence ID" value="OZJ03575.1"/>
    <property type="molecule type" value="Genomic_DNA"/>
</dbReference>
<reference evidence="13 14" key="1">
    <citation type="journal article" date="2017" name="Mycologia">
        <title>Bifiguratus adelaidae, gen. et sp. nov., a new member of Mucoromycotina in endophytic and soil-dwelling habitats.</title>
        <authorList>
            <person name="Torres-Cruz T.J."/>
            <person name="Billingsley Tobias T.L."/>
            <person name="Almatruk M."/>
            <person name="Hesse C."/>
            <person name="Kuske C.R."/>
            <person name="Desiro A."/>
            <person name="Benucci G.M."/>
            <person name="Bonito G."/>
            <person name="Stajich J.E."/>
            <person name="Dunlap C."/>
            <person name="Arnold A.E."/>
            <person name="Porras-Alfaro A."/>
        </authorList>
    </citation>
    <scope>NUCLEOTIDE SEQUENCE [LARGE SCALE GENOMIC DNA]</scope>
    <source>
        <strain evidence="13 14">AZ0501</strain>
    </source>
</reference>
<dbReference type="PROSITE" id="PS51686">
    <property type="entry name" value="SAM_MT_RSMB_NOP"/>
    <property type="match status" value="1"/>
</dbReference>
<evidence type="ECO:0000256" key="6">
    <source>
        <dbReference type="ARBA" id="ARBA00022691"/>
    </source>
</evidence>
<dbReference type="GO" id="GO:0005634">
    <property type="term" value="C:nucleus"/>
    <property type="evidence" value="ECO:0007669"/>
    <property type="project" value="UniProtKB-SubCell"/>
</dbReference>
<evidence type="ECO:0000256" key="9">
    <source>
        <dbReference type="ARBA" id="ARBA00023242"/>
    </source>
</evidence>
<dbReference type="InterPro" id="IPR018314">
    <property type="entry name" value="RsmB/NOL1/NOP2-like_CS"/>
</dbReference>
<protein>
    <recommendedName>
        <fullName evidence="12">SAM-dependent MTase RsmB/NOP-type domain-containing protein</fullName>
    </recommendedName>
</protein>
<feature type="region of interest" description="Disordered" evidence="11">
    <location>
        <begin position="1"/>
        <end position="30"/>
    </location>
</feature>
<dbReference type="Pfam" id="PF25378">
    <property type="entry name" value="PUA_NSUN2"/>
    <property type="match status" value="1"/>
</dbReference>
<feature type="active site" description="Nucleophile" evidence="10">
    <location>
        <position position="316"/>
    </location>
</feature>
<evidence type="ECO:0000256" key="2">
    <source>
        <dbReference type="ARBA" id="ARBA00007494"/>
    </source>
</evidence>
<keyword evidence="14" id="KW-1185">Reference proteome</keyword>
<evidence type="ECO:0000256" key="4">
    <source>
        <dbReference type="ARBA" id="ARBA00022603"/>
    </source>
</evidence>
<dbReference type="InterPro" id="IPR001678">
    <property type="entry name" value="MeTrfase_RsmB-F_NOP2_dom"/>
</dbReference>
<dbReference type="InterPro" id="IPR057285">
    <property type="entry name" value="Pre-PUA_NSUN2"/>
</dbReference>
<dbReference type="AlphaFoldDB" id="A0A261XYY3"/>
<keyword evidence="3" id="KW-0820">tRNA-binding</keyword>
<feature type="binding site" evidence="10">
    <location>
        <position position="263"/>
    </location>
    <ligand>
        <name>S-adenosyl-L-methionine</name>
        <dbReference type="ChEBI" id="CHEBI:59789"/>
    </ligand>
</feature>
<dbReference type="InterPro" id="IPR023267">
    <property type="entry name" value="RCMT"/>
</dbReference>
<comment type="subcellular location">
    <subcellularLocation>
        <location evidence="1">Nucleus</location>
    </subcellularLocation>
</comment>
<evidence type="ECO:0000256" key="7">
    <source>
        <dbReference type="ARBA" id="ARBA00022694"/>
    </source>
</evidence>
<keyword evidence="8 10" id="KW-0694">RNA-binding</keyword>
<dbReference type="GO" id="GO:0002127">
    <property type="term" value="P:tRNA wobble base cytosine methylation"/>
    <property type="evidence" value="ECO:0007669"/>
    <property type="project" value="EnsemblFungi"/>
</dbReference>
<feature type="domain" description="SAM-dependent MTase RsmB/NOP-type" evidence="12">
    <location>
        <begin position="58"/>
        <end position="422"/>
    </location>
</feature>
<sequence>MGKRKAFKGKRKGGQEGGARAPRQPSGGGFADIVRDNQSFVDYYKGQNLLSEDEFSTFYDILKTPLPTTFRITGSRKSALDLRDAMESKYVPSLQGLVIDDVSIEPPKPLSWYPNDLGWFFKVSRKELRKSEEVKKFHQFIVSETEVGNISRQEAVSMIPPLLLDVRPHQSVLDMCAAPGSKTGQILEAIHANDRQNELPTGIVIANDADYKRAQMLVHQTKRLQSPCFLVMNHNAQHFPNIHVKHEGSEEMLPLKFDRVLCDVPCSGDGTFRKNEAIWKTWSVGDGLGLHTMQLLILLRGIQLLKVGGRLVYSTCSFNPIENEAVVAALLQQSKGSVRLVDVSENLPQLKRRQGVSHWRVMNKEKEWVESFESIPERQRRRFSPTMFPPSDIDLYHMERCLRIYPHDQDTGGFFVAVLEKTTPMTHTDKLSEALKTTERIDTAAAEQEDEQMLKQLSSIAPEDVAGDVHVRGEDTQDTPVDSAATPSSVSANEIGPENDTAEPPAKRHSTDTSSAVEAKRPRKEKTPTVAPLKEEPFIFLKPENSDIADFSNFYGLDPKFPATSFLVRSEISKNRTIYYVSEAVKNVLSAPDAHRLRVVNTGIKAFVRQENVQGEGSPWRVSSESLSLLEPFMSKRKIIIDEDELRLVVMEVFPKIEHFKADRQQMLNELVPGCAIFEFEPKPDSKLLLRQKLVLPVWKARVSFNVLINKQERKSLAMRLFGELPQDVPPNLQQLTHRLDKVQDGE</sequence>
<dbReference type="InterPro" id="IPR057286">
    <property type="entry name" value="PUA_NSUN2"/>
</dbReference>
<evidence type="ECO:0000256" key="1">
    <source>
        <dbReference type="ARBA" id="ARBA00004123"/>
    </source>
</evidence>
<dbReference type="PANTHER" id="PTHR22808">
    <property type="entry name" value="NCL1 YEAST -RELATED NOL1/NOP2/FMU SUN DOMAIN-CONTAINING"/>
    <property type="match status" value="1"/>
</dbReference>
<organism evidence="13 14">
    <name type="scientific">Bifiguratus adelaidae</name>
    <dbReference type="NCBI Taxonomy" id="1938954"/>
    <lineage>
        <taxon>Eukaryota</taxon>
        <taxon>Fungi</taxon>
        <taxon>Fungi incertae sedis</taxon>
        <taxon>Mucoromycota</taxon>
        <taxon>Mucoromycotina</taxon>
        <taxon>Endogonomycetes</taxon>
        <taxon>Endogonales</taxon>
        <taxon>Endogonales incertae sedis</taxon>
        <taxon>Bifiguratus</taxon>
    </lineage>
</organism>
<keyword evidence="4 10" id="KW-0489">Methyltransferase</keyword>
<dbReference type="GO" id="GO:0005737">
    <property type="term" value="C:cytoplasm"/>
    <property type="evidence" value="ECO:0007669"/>
    <property type="project" value="TreeGrafter"/>
</dbReference>
<dbReference type="InterPro" id="IPR023270">
    <property type="entry name" value="RCMT_NCL1"/>
</dbReference>
<dbReference type="PANTHER" id="PTHR22808:SF1">
    <property type="entry name" value="RNA CYTOSINE-C(5)-METHYLTRANSFERASE NSUN2-RELATED"/>
    <property type="match status" value="1"/>
</dbReference>
<evidence type="ECO:0000313" key="14">
    <source>
        <dbReference type="Proteomes" id="UP000242875"/>
    </source>
</evidence>
<dbReference type="CDD" id="cd02440">
    <property type="entry name" value="AdoMet_MTases"/>
    <property type="match status" value="1"/>
</dbReference>